<comment type="caution">
    <text evidence="4">The sequence shown here is derived from an EMBL/GenBank/DDBJ whole genome shotgun (WGS) entry which is preliminary data.</text>
</comment>
<dbReference type="InterPro" id="IPR002491">
    <property type="entry name" value="ABC_transptr_periplasmic_BD"/>
</dbReference>
<keyword evidence="5" id="KW-1185">Reference proteome</keyword>
<feature type="compositionally biased region" description="Polar residues" evidence="2">
    <location>
        <begin position="76"/>
        <end position="98"/>
    </location>
</feature>
<dbReference type="SUPFAM" id="SSF53807">
    <property type="entry name" value="Helical backbone' metal receptor"/>
    <property type="match status" value="1"/>
</dbReference>
<sequence>MAFRLSHPGATTRPRYRHGRASASQKVTAALLAASMFFISGCGIGTQNPGSTSASSHSVVDEQTTKSELENLAQELKSNVSSDPKSLTGPSSAKNTPEVQPMVETPTPQLPVTFKDFKGDEVTVKSANRILALDLYGTLAQEVISLGLGDRLVGRVTSSTESSLAKLPLVTQNGHDLNADAILATNPDLVLWDKSNGPEEVVEQLRDAGVTVVVFDHERRMDKIIPQLKAVAQALGVQEAGDKVAERVQKDLDYALNTIKEVAPEGDKKLSMAFLYVRGNAGVFFILGKGSGADDLIAALEGRDVASEQGTRNIVPANSEALVKVNPDVILTMTHGVESTGGLDGFLARPGVAETNAGKSRRVVDMNDGQILSYGPNTPAVLLSLARAIYAPRH</sequence>
<organism evidence="4 5">
    <name type="scientific">Rothia dentocariosa</name>
    <dbReference type="NCBI Taxonomy" id="2047"/>
    <lineage>
        <taxon>Bacteria</taxon>
        <taxon>Bacillati</taxon>
        <taxon>Actinomycetota</taxon>
        <taxon>Actinomycetes</taxon>
        <taxon>Micrococcales</taxon>
        <taxon>Micrococcaceae</taxon>
        <taxon>Rothia</taxon>
    </lineage>
</organism>
<protein>
    <submittedName>
        <fullName evidence="4">Hemin receptor</fullName>
    </submittedName>
</protein>
<accession>A0A2A8D4Y8</accession>
<feature type="region of interest" description="Disordered" evidence="2">
    <location>
        <begin position="1"/>
        <end position="21"/>
    </location>
</feature>
<evidence type="ECO:0000256" key="2">
    <source>
        <dbReference type="SAM" id="MobiDB-lite"/>
    </source>
</evidence>
<reference evidence="4" key="1">
    <citation type="submission" date="2017-10" db="EMBL/GenBank/DDBJ databases">
        <title>Kefir isolates.</title>
        <authorList>
            <person name="Kim Y."/>
            <person name="Blasche S."/>
        </authorList>
    </citation>
    <scope>NUCLEOTIDE SEQUENCE [LARGE SCALE GENOMIC DNA]</scope>
    <source>
        <strain evidence="4">OG2-2</strain>
    </source>
</reference>
<evidence type="ECO:0000256" key="1">
    <source>
        <dbReference type="ARBA" id="ARBA00008814"/>
    </source>
</evidence>
<proteinExistence type="inferred from homology"/>
<dbReference type="PANTHER" id="PTHR30535">
    <property type="entry name" value="VITAMIN B12-BINDING PROTEIN"/>
    <property type="match status" value="1"/>
</dbReference>
<dbReference type="Gene3D" id="3.40.50.1980">
    <property type="entry name" value="Nitrogenase molybdenum iron protein domain"/>
    <property type="match status" value="2"/>
</dbReference>
<keyword evidence="4" id="KW-0675">Receptor</keyword>
<gene>
    <name evidence="4" type="ORF">CRM92_08065</name>
</gene>
<feature type="region of interest" description="Disordered" evidence="2">
    <location>
        <begin position="76"/>
        <end position="107"/>
    </location>
</feature>
<feature type="domain" description="Fe/B12 periplasmic-binding" evidence="3">
    <location>
        <begin position="131"/>
        <end position="393"/>
    </location>
</feature>
<dbReference type="PANTHER" id="PTHR30535:SF4">
    <property type="entry name" value="HEMIN-BINDING PERIPLASMIC PROTEIN HMUT"/>
    <property type="match status" value="1"/>
</dbReference>
<dbReference type="AlphaFoldDB" id="A0A2A8D4Y8"/>
<name>A0A2A8D4Y8_9MICC</name>
<evidence type="ECO:0000313" key="4">
    <source>
        <dbReference type="EMBL" id="PEN16035.1"/>
    </source>
</evidence>
<evidence type="ECO:0000313" key="5">
    <source>
        <dbReference type="Proteomes" id="UP000219947"/>
    </source>
</evidence>
<dbReference type="InterPro" id="IPR050902">
    <property type="entry name" value="ABC_Transporter_SBP"/>
</dbReference>
<evidence type="ECO:0000259" key="3">
    <source>
        <dbReference type="PROSITE" id="PS50983"/>
    </source>
</evidence>
<dbReference type="PROSITE" id="PS50983">
    <property type="entry name" value="FE_B12_PBP"/>
    <property type="match status" value="1"/>
</dbReference>
<dbReference type="Proteomes" id="UP000219947">
    <property type="component" value="Unassembled WGS sequence"/>
</dbReference>
<comment type="similarity">
    <text evidence="1">Belongs to the bacterial solute-binding protein 8 family.</text>
</comment>
<dbReference type="RefSeq" id="WP_070661280.1">
    <property type="nucleotide sequence ID" value="NZ_PDEV01000003.1"/>
</dbReference>
<dbReference type="Pfam" id="PF01497">
    <property type="entry name" value="Peripla_BP_2"/>
    <property type="match status" value="1"/>
</dbReference>
<dbReference type="EMBL" id="PDEV01000003">
    <property type="protein sequence ID" value="PEN16035.1"/>
    <property type="molecule type" value="Genomic_DNA"/>
</dbReference>